<keyword evidence="3 10" id="KW-0547">Nucleotide-binding</keyword>
<evidence type="ECO:0000256" key="1">
    <source>
        <dbReference type="ARBA" id="ARBA00005032"/>
    </source>
</evidence>
<evidence type="ECO:0000256" key="6">
    <source>
        <dbReference type="ARBA" id="ARBA00043698"/>
    </source>
</evidence>
<comment type="pathway">
    <text evidence="1">Protein modification; protein neddylation.</text>
</comment>
<feature type="active site" description="Glycyl thioester intermediate" evidence="9">
    <location>
        <position position="95"/>
    </location>
</feature>
<dbReference type="GO" id="GO:0019788">
    <property type="term" value="F:NEDD8 transferase activity"/>
    <property type="evidence" value="ECO:0000318"/>
    <property type="project" value="GO_Central"/>
</dbReference>
<evidence type="ECO:0000256" key="5">
    <source>
        <dbReference type="ARBA" id="ARBA00022840"/>
    </source>
</evidence>
<accession>B3SBJ0</accession>
<dbReference type="AlphaFoldDB" id="B3SBJ0"/>
<proteinExistence type="inferred from homology"/>
<dbReference type="KEGG" id="tad:TRIADDRAFT_32811"/>
<dbReference type="PROSITE" id="PS50127">
    <property type="entry name" value="UBC_2"/>
    <property type="match status" value="1"/>
</dbReference>
<evidence type="ECO:0000259" key="11">
    <source>
        <dbReference type="PROSITE" id="PS50127"/>
    </source>
</evidence>
<dbReference type="PhylomeDB" id="B3SBJ0"/>
<sequence length="168" mass="19368">MINLFSIKQQKKEEEAKGGNTNRKRASAAQLRITKDVNELTLPKTCKIDFPNPDDLLNFKLTILPDEGFYRNGRFVFSFKVSVYHPNIDLEGNVCLNILREDWKPVLTINSIIYGLQFLFLEPNHDDPLNKDAADVLRQNRQLFEQNVSKAMRGGYVAGAYFDRCLRN</sequence>
<dbReference type="Proteomes" id="UP000009022">
    <property type="component" value="Unassembled WGS sequence"/>
</dbReference>
<dbReference type="SMART" id="SM00212">
    <property type="entry name" value="UBCc"/>
    <property type="match status" value="1"/>
</dbReference>
<comment type="catalytic activity">
    <reaction evidence="6">
        <text>[E1 NEDD8-activating enzyme]-S-[NEDD8 protein]-yl-L-cysteine + [E2 NEDD8-conjugating enzyme]-L-cysteine = [E1 NEDD8-activating enzyme]-L-cysteine + [E2 NEDD8-conjugating enzyme]-S-[NEDD8-protein]-yl-L-cysteine.</text>
        <dbReference type="EC" id="2.3.2.34"/>
    </reaction>
</comment>
<dbReference type="GO" id="GO:0005634">
    <property type="term" value="C:nucleus"/>
    <property type="evidence" value="ECO:0000318"/>
    <property type="project" value="GO_Central"/>
</dbReference>
<evidence type="ECO:0000256" key="10">
    <source>
        <dbReference type="RuleBase" id="RU362109"/>
    </source>
</evidence>
<name>B3SBJ0_TRIAD</name>
<dbReference type="FunFam" id="3.10.110.10:FF:000239">
    <property type="entry name" value="NEDD8-conjugating enzyme Ubc12"/>
    <property type="match status" value="1"/>
</dbReference>
<dbReference type="CDD" id="cd23794">
    <property type="entry name" value="UBCc_UBE2F_UBE2M"/>
    <property type="match status" value="1"/>
</dbReference>
<dbReference type="InterPro" id="IPR023313">
    <property type="entry name" value="UBQ-conjugating_AS"/>
</dbReference>
<evidence type="ECO:0000256" key="4">
    <source>
        <dbReference type="ARBA" id="ARBA00022786"/>
    </source>
</evidence>
<organism evidence="12 13">
    <name type="scientific">Trichoplax adhaerens</name>
    <name type="common">Trichoplax reptans</name>
    <dbReference type="NCBI Taxonomy" id="10228"/>
    <lineage>
        <taxon>Eukaryota</taxon>
        <taxon>Metazoa</taxon>
        <taxon>Placozoa</taxon>
        <taxon>Uniplacotomia</taxon>
        <taxon>Trichoplacea</taxon>
        <taxon>Trichoplacidae</taxon>
        <taxon>Trichoplax</taxon>
    </lineage>
</organism>
<reference evidence="12 13" key="1">
    <citation type="journal article" date="2008" name="Nature">
        <title>The Trichoplax genome and the nature of placozoans.</title>
        <authorList>
            <person name="Srivastava M."/>
            <person name="Begovic E."/>
            <person name="Chapman J."/>
            <person name="Putnam N.H."/>
            <person name="Hellsten U."/>
            <person name="Kawashima T."/>
            <person name="Kuo A."/>
            <person name="Mitros T."/>
            <person name="Salamov A."/>
            <person name="Carpenter M.L."/>
            <person name="Signorovitch A.Y."/>
            <person name="Moreno M.A."/>
            <person name="Kamm K."/>
            <person name="Grimwood J."/>
            <person name="Schmutz J."/>
            <person name="Shapiro H."/>
            <person name="Grigoriev I.V."/>
            <person name="Buss L.W."/>
            <person name="Schierwater B."/>
            <person name="Dellaporta S.L."/>
            <person name="Rokhsar D.S."/>
        </authorList>
    </citation>
    <scope>NUCLEOTIDE SEQUENCE [LARGE SCALE GENOMIC DNA]</scope>
    <source>
        <strain evidence="12 13">Grell-BS-1999</strain>
    </source>
</reference>
<gene>
    <name evidence="12" type="ORF">TRIADDRAFT_32811</name>
</gene>
<dbReference type="HOGENOM" id="CLU_030988_6_0_1"/>
<evidence type="ECO:0000256" key="9">
    <source>
        <dbReference type="PROSITE-ProRule" id="PRU10133"/>
    </source>
</evidence>
<evidence type="ECO:0000256" key="8">
    <source>
        <dbReference type="ARBA" id="ARBA00079113"/>
    </source>
</evidence>
<keyword evidence="13" id="KW-1185">Reference proteome</keyword>
<dbReference type="SUPFAM" id="SSF54495">
    <property type="entry name" value="UBC-like"/>
    <property type="match status" value="1"/>
</dbReference>
<evidence type="ECO:0000256" key="7">
    <source>
        <dbReference type="ARBA" id="ARBA00044047"/>
    </source>
</evidence>
<dbReference type="RefSeq" id="XP_002117604.1">
    <property type="nucleotide sequence ID" value="XM_002117568.1"/>
</dbReference>
<keyword evidence="4 10" id="KW-0833">Ubl conjugation pathway</keyword>
<dbReference type="EMBL" id="DS985265">
    <property type="protein sequence ID" value="EDV19862.1"/>
    <property type="molecule type" value="Genomic_DNA"/>
</dbReference>
<dbReference type="PANTHER" id="PTHR24067">
    <property type="entry name" value="UBIQUITIN-CONJUGATING ENZYME E2"/>
    <property type="match status" value="1"/>
</dbReference>
<dbReference type="InterPro" id="IPR050113">
    <property type="entry name" value="Ub_conjugating_enzyme"/>
</dbReference>
<dbReference type="CTD" id="6758857"/>
<dbReference type="GO" id="GO:0061654">
    <property type="term" value="F:NEDD8 conjugating enzyme activity"/>
    <property type="evidence" value="ECO:0007669"/>
    <property type="project" value="UniProtKB-EC"/>
</dbReference>
<comment type="similarity">
    <text evidence="10">Belongs to the ubiquitin-conjugating enzyme family.</text>
</comment>
<protein>
    <recommendedName>
        <fullName evidence="7">E2 NEDD8-conjugating enzyme</fullName>
        <ecNumber evidence="7">2.3.2.34</ecNumber>
    </recommendedName>
    <alternativeName>
        <fullName evidence="8">NEDD8 carrier protein</fullName>
    </alternativeName>
</protein>
<dbReference type="GO" id="GO:0045116">
    <property type="term" value="P:protein neddylation"/>
    <property type="evidence" value="ECO:0000318"/>
    <property type="project" value="GO_Central"/>
</dbReference>
<dbReference type="Gene3D" id="3.10.110.10">
    <property type="entry name" value="Ubiquitin Conjugating Enzyme"/>
    <property type="match status" value="1"/>
</dbReference>
<feature type="domain" description="UBC core" evidence="11">
    <location>
        <begin position="1"/>
        <end position="157"/>
    </location>
</feature>
<dbReference type="PROSITE" id="PS00183">
    <property type="entry name" value="UBC_1"/>
    <property type="match status" value="1"/>
</dbReference>
<evidence type="ECO:0000256" key="3">
    <source>
        <dbReference type="ARBA" id="ARBA00022741"/>
    </source>
</evidence>
<dbReference type="GO" id="GO:0005524">
    <property type="term" value="F:ATP binding"/>
    <property type="evidence" value="ECO:0007669"/>
    <property type="project" value="UniProtKB-UniRule"/>
</dbReference>
<dbReference type="InterPro" id="IPR000608">
    <property type="entry name" value="UBC"/>
</dbReference>
<evidence type="ECO:0000256" key="2">
    <source>
        <dbReference type="ARBA" id="ARBA00022679"/>
    </source>
</evidence>
<keyword evidence="5 10" id="KW-0067">ATP-binding</keyword>
<evidence type="ECO:0000313" key="13">
    <source>
        <dbReference type="Proteomes" id="UP000009022"/>
    </source>
</evidence>
<dbReference type="InParanoid" id="B3SBJ0"/>
<evidence type="ECO:0000313" key="12">
    <source>
        <dbReference type="EMBL" id="EDV19862.1"/>
    </source>
</evidence>
<dbReference type="InterPro" id="IPR016135">
    <property type="entry name" value="UBQ-conjugating_enzyme/RWD"/>
</dbReference>
<dbReference type="OMA" id="CQVDFPD"/>
<dbReference type="EC" id="2.3.2.34" evidence="7"/>
<dbReference type="OrthoDB" id="10249039at2759"/>
<dbReference type="STRING" id="10228.B3SBJ0"/>
<dbReference type="Pfam" id="PF00179">
    <property type="entry name" value="UQ_con"/>
    <property type="match status" value="1"/>
</dbReference>
<keyword evidence="2" id="KW-0808">Transferase</keyword>
<dbReference type="GeneID" id="6758857"/>
<dbReference type="GO" id="GO:0005829">
    <property type="term" value="C:cytosol"/>
    <property type="evidence" value="ECO:0000318"/>
    <property type="project" value="GO_Central"/>
</dbReference>
<dbReference type="eggNOG" id="KOG0420">
    <property type="taxonomic scope" value="Eukaryota"/>
</dbReference>